<gene>
    <name evidence="5" type="primary">rplX</name>
    <name evidence="8" type="ORF">A3B92_02880</name>
</gene>
<keyword evidence="5" id="KW-0699">rRNA-binding</keyword>
<dbReference type="InterPro" id="IPR057264">
    <property type="entry name" value="Ribosomal_uL24_C"/>
</dbReference>
<evidence type="ECO:0000256" key="1">
    <source>
        <dbReference type="ARBA" id="ARBA00010618"/>
    </source>
</evidence>
<dbReference type="EMBL" id="MHJG01000003">
    <property type="protein sequence ID" value="OGY64448.1"/>
    <property type="molecule type" value="Genomic_DNA"/>
</dbReference>
<comment type="caution">
    <text evidence="8">The sequence shown here is derived from an EMBL/GenBank/DDBJ whole genome shotgun (WGS) entry which is preliminary data.</text>
</comment>
<dbReference type="NCBIfam" id="TIGR01079">
    <property type="entry name" value="rplX_bact"/>
    <property type="match status" value="1"/>
</dbReference>
<keyword evidence="3 5" id="KW-0687">Ribonucleoprotein</keyword>
<evidence type="ECO:0000313" key="9">
    <source>
        <dbReference type="Proteomes" id="UP000177960"/>
    </source>
</evidence>
<dbReference type="PANTHER" id="PTHR12903">
    <property type="entry name" value="MITOCHONDRIAL RIBOSOMAL PROTEIN L24"/>
    <property type="match status" value="1"/>
</dbReference>
<protein>
    <recommendedName>
        <fullName evidence="4 5">Large ribosomal subunit protein uL24</fullName>
    </recommendedName>
</protein>
<evidence type="ECO:0000256" key="6">
    <source>
        <dbReference type="RuleBase" id="RU003477"/>
    </source>
</evidence>
<evidence type="ECO:0000256" key="3">
    <source>
        <dbReference type="ARBA" id="ARBA00023274"/>
    </source>
</evidence>
<dbReference type="InterPro" id="IPR005825">
    <property type="entry name" value="Ribosomal_uL24_CS"/>
</dbReference>
<dbReference type="AlphaFoldDB" id="A0A1G1ZIK3"/>
<dbReference type="GO" id="GO:0005840">
    <property type="term" value="C:ribosome"/>
    <property type="evidence" value="ECO:0007669"/>
    <property type="project" value="UniProtKB-KW"/>
</dbReference>
<dbReference type="HAMAP" id="MF_01326_B">
    <property type="entry name" value="Ribosomal_uL24_B"/>
    <property type="match status" value="1"/>
</dbReference>
<name>A0A1G1ZIK3_9BACT</name>
<dbReference type="InterPro" id="IPR041988">
    <property type="entry name" value="Ribosomal_uL24_KOW"/>
</dbReference>
<comment type="similarity">
    <text evidence="1 5 6">Belongs to the universal ribosomal protein uL24 family.</text>
</comment>
<feature type="domain" description="KOW" evidence="7">
    <location>
        <begin position="2"/>
        <end position="29"/>
    </location>
</feature>
<dbReference type="InterPro" id="IPR003256">
    <property type="entry name" value="Ribosomal_uL24"/>
</dbReference>
<proteinExistence type="inferred from homology"/>
<dbReference type="GO" id="GO:0019843">
    <property type="term" value="F:rRNA binding"/>
    <property type="evidence" value="ECO:0007669"/>
    <property type="project" value="UniProtKB-UniRule"/>
</dbReference>
<evidence type="ECO:0000259" key="7">
    <source>
        <dbReference type="SMART" id="SM00739"/>
    </source>
</evidence>
<evidence type="ECO:0000256" key="2">
    <source>
        <dbReference type="ARBA" id="ARBA00022980"/>
    </source>
</evidence>
<dbReference type="Gene3D" id="2.30.30.30">
    <property type="match status" value="1"/>
</dbReference>
<dbReference type="SMART" id="SM00739">
    <property type="entry name" value="KOW"/>
    <property type="match status" value="1"/>
</dbReference>
<accession>A0A1G1ZIK3</accession>
<dbReference type="Pfam" id="PF17136">
    <property type="entry name" value="ribosomal_L24"/>
    <property type="match status" value="1"/>
</dbReference>
<keyword evidence="2 5" id="KW-0689">Ribosomal protein</keyword>
<comment type="function">
    <text evidence="5">One of the proteins that surrounds the polypeptide exit tunnel on the outside of the subunit.</text>
</comment>
<sequence>MKLKKGDNVQIMAGKDKNKRGKILKINPVTGKILVEGINIYKKHQRPKKQGEKGEMVFLSRYIDASNAAVICGSCDKPVRIGYKKDKEGVKIRYCKKCQAAF</sequence>
<dbReference type="Proteomes" id="UP000177960">
    <property type="component" value="Unassembled WGS sequence"/>
</dbReference>
<dbReference type="STRING" id="1798404.A3B92_02880"/>
<evidence type="ECO:0000256" key="5">
    <source>
        <dbReference type="HAMAP-Rule" id="MF_01326"/>
    </source>
</evidence>
<comment type="function">
    <text evidence="5">One of two assembly initiator proteins, it binds directly to the 5'-end of the 23S rRNA, where it nucleates assembly of the 50S subunit.</text>
</comment>
<comment type="subunit">
    <text evidence="5">Part of the 50S ribosomal subunit.</text>
</comment>
<evidence type="ECO:0000313" key="8">
    <source>
        <dbReference type="EMBL" id="OGY64448.1"/>
    </source>
</evidence>
<dbReference type="GO" id="GO:0006412">
    <property type="term" value="P:translation"/>
    <property type="evidence" value="ECO:0007669"/>
    <property type="project" value="UniProtKB-UniRule"/>
</dbReference>
<dbReference type="GO" id="GO:1990904">
    <property type="term" value="C:ribonucleoprotein complex"/>
    <property type="evidence" value="ECO:0007669"/>
    <property type="project" value="UniProtKB-KW"/>
</dbReference>
<organism evidence="8 9">
    <name type="scientific">Candidatus Harrisonbacteria bacterium RIFCSPHIGHO2_02_FULL_42_16</name>
    <dbReference type="NCBI Taxonomy" id="1798404"/>
    <lineage>
        <taxon>Bacteria</taxon>
        <taxon>Candidatus Harrisoniibacteriota</taxon>
    </lineage>
</organism>
<dbReference type="CDD" id="cd06089">
    <property type="entry name" value="KOW_RPL26"/>
    <property type="match status" value="1"/>
</dbReference>
<keyword evidence="5" id="KW-0694">RNA-binding</keyword>
<evidence type="ECO:0000256" key="4">
    <source>
        <dbReference type="ARBA" id="ARBA00035206"/>
    </source>
</evidence>
<dbReference type="InterPro" id="IPR014722">
    <property type="entry name" value="Rib_uL2_dom2"/>
</dbReference>
<reference evidence="8 9" key="1">
    <citation type="journal article" date="2016" name="Nat. Commun.">
        <title>Thousands of microbial genomes shed light on interconnected biogeochemical processes in an aquifer system.</title>
        <authorList>
            <person name="Anantharaman K."/>
            <person name="Brown C.T."/>
            <person name="Hug L.A."/>
            <person name="Sharon I."/>
            <person name="Castelle C.J."/>
            <person name="Probst A.J."/>
            <person name="Thomas B.C."/>
            <person name="Singh A."/>
            <person name="Wilkins M.J."/>
            <person name="Karaoz U."/>
            <person name="Brodie E.L."/>
            <person name="Williams K.H."/>
            <person name="Hubbard S.S."/>
            <person name="Banfield J.F."/>
        </authorList>
    </citation>
    <scope>NUCLEOTIDE SEQUENCE [LARGE SCALE GENOMIC DNA]</scope>
</reference>
<dbReference type="InterPro" id="IPR005824">
    <property type="entry name" value="KOW"/>
</dbReference>
<dbReference type="PROSITE" id="PS01108">
    <property type="entry name" value="RIBOSOMAL_L24"/>
    <property type="match status" value="1"/>
</dbReference>
<dbReference type="InterPro" id="IPR008991">
    <property type="entry name" value="Translation_prot_SH3-like_sf"/>
</dbReference>
<dbReference type="Pfam" id="PF00467">
    <property type="entry name" value="KOW"/>
    <property type="match status" value="1"/>
</dbReference>
<dbReference type="SUPFAM" id="SSF50104">
    <property type="entry name" value="Translation proteins SH3-like domain"/>
    <property type="match status" value="1"/>
</dbReference>
<dbReference type="GO" id="GO:0003735">
    <property type="term" value="F:structural constituent of ribosome"/>
    <property type="evidence" value="ECO:0007669"/>
    <property type="project" value="InterPro"/>
</dbReference>